<evidence type="ECO:0000259" key="6">
    <source>
        <dbReference type="Pfam" id="PF04937"/>
    </source>
</evidence>
<sequence length="226" mass="25523">MTLSRKEYLYQLSDLSENSHTAEYLVTVIEKVIEGIGKDRICTVVSNNVANVRNARKIIHENHPTIENVRCVAHSINLIACNIVKEKFGERLLKRVNILTTFFRSFHQANAKLAQIIKEKGISGGYCKTRWTTASKSVNSVINLESALEEMASDHDKVLTNDKIKPIIQSRNFFSNLRVLRFVLDPLRKAVLSLESRRATLADCFLSLARLAATLKKLPKSLNPAF</sequence>
<evidence type="ECO:0000313" key="8">
    <source>
        <dbReference type="Proteomes" id="UP000022910"/>
    </source>
</evidence>
<dbReference type="PANTHER" id="PTHR46481">
    <property type="entry name" value="ZINC FINGER BED DOMAIN-CONTAINING PROTEIN 4"/>
    <property type="match status" value="1"/>
</dbReference>
<dbReference type="SUPFAM" id="SSF53098">
    <property type="entry name" value="Ribonuclease H-like"/>
    <property type="match status" value="1"/>
</dbReference>
<evidence type="ECO:0000256" key="2">
    <source>
        <dbReference type="ARBA" id="ARBA00022723"/>
    </source>
</evidence>
<evidence type="ECO:0000256" key="5">
    <source>
        <dbReference type="ARBA" id="ARBA00023242"/>
    </source>
</evidence>
<keyword evidence="3" id="KW-0863">Zinc-finger</keyword>
<dbReference type="GO" id="GO:0005634">
    <property type="term" value="C:nucleus"/>
    <property type="evidence" value="ECO:0007669"/>
    <property type="project" value="UniProtKB-SubCell"/>
</dbReference>
<reference evidence="7 8" key="1">
    <citation type="submission" date="2014-02" db="EMBL/GenBank/DDBJ databases">
        <title>Single nucleus genome sequencing reveals high similarity among nuclei of an endomycorrhizal fungus.</title>
        <authorList>
            <person name="Lin K."/>
            <person name="Geurts R."/>
            <person name="Zhang Z."/>
            <person name="Limpens E."/>
            <person name="Saunders D.G."/>
            <person name="Mu D."/>
            <person name="Pang E."/>
            <person name="Cao H."/>
            <person name="Cha H."/>
            <person name="Lin T."/>
            <person name="Zhou Q."/>
            <person name="Shang Y."/>
            <person name="Li Y."/>
            <person name="Ivanov S."/>
            <person name="Sharma T."/>
            <person name="Velzen R.V."/>
            <person name="Ruijter N.D."/>
            <person name="Aanen D.K."/>
            <person name="Win J."/>
            <person name="Kamoun S."/>
            <person name="Bisseling T."/>
            <person name="Huang S."/>
        </authorList>
    </citation>
    <scope>NUCLEOTIDE SEQUENCE [LARGE SCALE GENOMIC DNA]</scope>
    <source>
        <strain evidence="8">DAOM197198w</strain>
    </source>
</reference>
<proteinExistence type="predicted"/>
<evidence type="ECO:0000256" key="1">
    <source>
        <dbReference type="ARBA" id="ARBA00004123"/>
    </source>
</evidence>
<dbReference type="AlphaFoldDB" id="A0A015L386"/>
<dbReference type="PANTHER" id="PTHR46481:SF10">
    <property type="entry name" value="ZINC FINGER BED DOMAIN-CONTAINING PROTEIN 39"/>
    <property type="match status" value="1"/>
</dbReference>
<dbReference type="GO" id="GO:0008270">
    <property type="term" value="F:zinc ion binding"/>
    <property type="evidence" value="ECO:0007669"/>
    <property type="project" value="UniProtKB-KW"/>
</dbReference>
<organism evidence="7 8">
    <name type="scientific">Rhizophagus irregularis (strain DAOM 197198w)</name>
    <name type="common">Glomus intraradices</name>
    <dbReference type="NCBI Taxonomy" id="1432141"/>
    <lineage>
        <taxon>Eukaryota</taxon>
        <taxon>Fungi</taxon>
        <taxon>Fungi incertae sedis</taxon>
        <taxon>Mucoromycota</taxon>
        <taxon>Glomeromycotina</taxon>
        <taxon>Glomeromycetes</taxon>
        <taxon>Glomerales</taxon>
        <taxon>Glomeraceae</taxon>
        <taxon>Rhizophagus</taxon>
    </lineage>
</organism>
<dbReference type="InterPro" id="IPR052035">
    <property type="entry name" value="ZnF_BED_domain_contain"/>
</dbReference>
<dbReference type="HOGENOM" id="CLU_064139_1_0_1"/>
<dbReference type="InterPro" id="IPR012337">
    <property type="entry name" value="RNaseH-like_sf"/>
</dbReference>
<keyword evidence="8" id="KW-1185">Reference proteome</keyword>
<dbReference type="Proteomes" id="UP000022910">
    <property type="component" value="Unassembled WGS sequence"/>
</dbReference>
<keyword evidence="2" id="KW-0479">Metal-binding</keyword>
<keyword evidence="4" id="KW-0862">Zinc</keyword>
<feature type="domain" description="DUF659" evidence="6">
    <location>
        <begin position="14"/>
        <end position="95"/>
    </location>
</feature>
<accession>A0A015L386</accession>
<dbReference type="EMBL" id="JEMT01018207">
    <property type="protein sequence ID" value="EXX66886.1"/>
    <property type="molecule type" value="Genomic_DNA"/>
</dbReference>
<comment type="caution">
    <text evidence="7">The sequence shown here is derived from an EMBL/GenBank/DDBJ whole genome shotgun (WGS) entry which is preliminary data.</text>
</comment>
<dbReference type="OrthoDB" id="2423144at2759"/>
<gene>
    <name evidence="7" type="ORF">RirG_119490</name>
</gene>
<dbReference type="InterPro" id="IPR007021">
    <property type="entry name" value="DUF659"/>
</dbReference>
<protein>
    <recommendedName>
        <fullName evidence="6">DUF659 domain-containing protein</fullName>
    </recommendedName>
</protein>
<evidence type="ECO:0000313" key="7">
    <source>
        <dbReference type="EMBL" id="EXX66886.1"/>
    </source>
</evidence>
<comment type="subcellular location">
    <subcellularLocation>
        <location evidence="1">Nucleus</location>
    </subcellularLocation>
</comment>
<name>A0A015L386_RHIIW</name>
<evidence type="ECO:0000256" key="3">
    <source>
        <dbReference type="ARBA" id="ARBA00022771"/>
    </source>
</evidence>
<keyword evidence="5" id="KW-0539">Nucleus</keyword>
<evidence type="ECO:0000256" key="4">
    <source>
        <dbReference type="ARBA" id="ARBA00022833"/>
    </source>
</evidence>
<dbReference type="Pfam" id="PF04937">
    <property type="entry name" value="DUF659"/>
    <property type="match status" value="1"/>
</dbReference>